<dbReference type="EMBL" id="LUKY01000027">
    <property type="protein sequence ID" value="OIZ96104.1"/>
    <property type="molecule type" value="Genomic_DNA"/>
</dbReference>
<feature type="binding site" evidence="10">
    <location>
        <position position="261"/>
    </location>
    <ligand>
        <name>Mg(2+)</name>
        <dbReference type="ChEBI" id="CHEBI:18420"/>
    </ligand>
</feature>
<comment type="caution">
    <text evidence="14">The sequence shown here is derived from an EMBL/GenBank/DDBJ whole genome shotgun (WGS) entry which is preliminary data.</text>
</comment>
<dbReference type="Proteomes" id="UP000183924">
    <property type="component" value="Unassembled WGS sequence"/>
</dbReference>
<dbReference type="GO" id="GO:0046872">
    <property type="term" value="F:metal ion binding"/>
    <property type="evidence" value="ECO:0007669"/>
    <property type="project" value="UniProtKB-KW"/>
</dbReference>
<keyword evidence="6 9" id="KW-0786">Thiamine pyrophosphate</keyword>
<dbReference type="Pfam" id="PF00456">
    <property type="entry name" value="Transketolase_N"/>
    <property type="match status" value="1"/>
</dbReference>
<comment type="cofactor">
    <cofactor evidence="1 9">
        <name>thiamine diphosphate</name>
        <dbReference type="ChEBI" id="CHEBI:58937"/>
    </cofactor>
</comment>
<feature type="binding site" evidence="10">
    <location>
        <position position="263"/>
    </location>
    <ligand>
        <name>Mg(2+)</name>
        <dbReference type="ChEBI" id="CHEBI:18420"/>
    </ligand>
</feature>
<dbReference type="InterPro" id="IPR051157">
    <property type="entry name" value="PDH/Transketolase"/>
</dbReference>
<evidence type="ECO:0000256" key="3">
    <source>
        <dbReference type="ARBA" id="ARBA00012281"/>
    </source>
</evidence>
<evidence type="ECO:0000313" key="15">
    <source>
        <dbReference type="Proteomes" id="UP000183924"/>
    </source>
</evidence>
<evidence type="ECO:0000256" key="10">
    <source>
        <dbReference type="PIRSR" id="PIRSR000156-1"/>
    </source>
</evidence>
<evidence type="ECO:0000256" key="9">
    <source>
        <dbReference type="PIRNR" id="PIRNR000156"/>
    </source>
</evidence>
<protein>
    <recommendedName>
        <fullName evidence="4 9">Pyruvate dehydrogenase E1 component</fullName>
        <ecNumber evidence="3 9">1.2.4.1</ecNumber>
    </recommendedName>
</protein>
<keyword evidence="10" id="KW-0460">Magnesium</keyword>
<dbReference type="EC" id="1.2.4.1" evidence="3 9"/>
<keyword evidence="10" id="KW-0479">Metal-binding</keyword>
<accession>A0A1J8NLW3</accession>
<gene>
    <name evidence="14" type="primary">aceE</name>
    <name evidence="14" type="ORF">A1D18_00615</name>
</gene>
<dbReference type="NCBIfam" id="TIGR00759">
    <property type="entry name" value="aceE"/>
    <property type="match status" value="1"/>
</dbReference>
<evidence type="ECO:0000256" key="5">
    <source>
        <dbReference type="ARBA" id="ARBA00023002"/>
    </source>
</evidence>
<feature type="binding site" evidence="10">
    <location>
        <position position="231"/>
    </location>
    <ligand>
        <name>Mg(2+)</name>
        <dbReference type="ChEBI" id="CHEBI:18420"/>
    </ligand>
</feature>
<dbReference type="PANTHER" id="PTHR43825">
    <property type="entry name" value="PYRUVATE DEHYDROGENASE E1 COMPONENT"/>
    <property type="match status" value="1"/>
</dbReference>
<dbReference type="Pfam" id="PF22613">
    <property type="entry name" value="Transketolase_C_1"/>
    <property type="match status" value="1"/>
</dbReference>
<dbReference type="AlphaFoldDB" id="A0A1J8NLW3"/>
<dbReference type="InterPro" id="IPR004660">
    <property type="entry name" value="PDH_E1"/>
</dbReference>
<evidence type="ECO:0000256" key="1">
    <source>
        <dbReference type="ARBA" id="ARBA00001964"/>
    </source>
</evidence>
<dbReference type="RefSeq" id="WP_071661889.1">
    <property type="nucleotide sequence ID" value="NZ_LUKY01000027.1"/>
</dbReference>
<evidence type="ECO:0000256" key="2">
    <source>
        <dbReference type="ARBA" id="ARBA00003157"/>
    </source>
</evidence>
<dbReference type="Gene3D" id="3.40.50.970">
    <property type="match status" value="2"/>
</dbReference>
<evidence type="ECO:0000259" key="13">
    <source>
        <dbReference type="Pfam" id="PF22613"/>
    </source>
</evidence>
<evidence type="ECO:0000256" key="4">
    <source>
        <dbReference type="ARBA" id="ARBA00017172"/>
    </source>
</evidence>
<proteinExistence type="predicted"/>
<dbReference type="GO" id="GO:0004739">
    <property type="term" value="F:pyruvate dehydrogenase (acetyl-transferring) activity"/>
    <property type="evidence" value="ECO:0007669"/>
    <property type="project" value="UniProtKB-EC"/>
</dbReference>
<comment type="cofactor">
    <cofactor evidence="10">
        <name>Mg(2+)</name>
        <dbReference type="ChEBI" id="CHEBI:18420"/>
    </cofactor>
</comment>
<dbReference type="InterPro" id="IPR041621">
    <property type="entry name" value="PDH_E1_M"/>
</dbReference>
<dbReference type="STRING" id="1225476.A1D18_00615"/>
<keyword evidence="7 9" id="KW-0670">Pyruvate</keyword>
<evidence type="ECO:0000313" key="14">
    <source>
        <dbReference type="EMBL" id="OIZ96104.1"/>
    </source>
</evidence>
<dbReference type="OrthoDB" id="9759664at2"/>
<dbReference type="Gene3D" id="3.40.50.920">
    <property type="match status" value="1"/>
</dbReference>
<evidence type="ECO:0000259" key="12">
    <source>
        <dbReference type="Pfam" id="PF17831"/>
    </source>
</evidence>
<dbReference type="Pfam" id="PF17831">
    <property type="entry name" value="PDH_E1_M"/>
    <property type="match status" value="1"/>
</dbReference>
<dbReference type="InterPro" id="IPR009014">
    <property type="entry name" value="Transketo_C/PFOR_II"/>
</dbReference>
<dbReference type="PIRSF" id="PIRSF000156">
    <property type="entry name" value="Pyruvate_dh_E1"/>
    <property type="match status" value="1"/>
</dbReference>
<keyword evidence="5 9" id="KW-0560">Oxidoreductase</keyword>
<sequence length="888" mass="100303">MTQQTPYLDKDPLETKEWIDALLSVLKFEGADRAQFLIQQLVNKARQRGLELTIGLNTPYVNTIPVELEPSFPGDEKLEKRIAALIRWNAVMMVLQAGKVSSELGGHIATYASAATLYEVGFNHFFHAVNSEHGGDLLYIQGHSSPGIYARAFLEGRLTKEQLALFRQEIGGKGLSSYPHPWLMPEFWQFPTVSMGLGPMQAIYQARFLKYLQNRGLLDNKDRKVWMFCGDGEMDEPESLGALCIAAREKLDNLIFVINCNLQRLDGPVRGNGKIVQELEGVFRGSGWNVNKVLWGSAWDPLFKKDKQGLLPQLMMETLDGEYQNFRAKDGTYIREHFFAKYPELKAMVADMSDEQLWLLKRGGHDIKKVYAAYKAAVEHKGQPTVILAKTIKGYGMGTAGEGQNITHQQKKMTQEQLRTFRDRFKLSMSDTDIENLSFYCPDEKSPEIKYLKAQRKKLGGYLPARRMRSDESLIAPPLNNFDNVLQGSKGREISTTMVFVEILRHLLKDKTLGPRIVPIVPDESRTFGMEGLFRQIGIYSPVGQLYDPVDAGQLMYYREDKKGQLLEEGINEGGAFCSWMAAATSYSTNNLSMIPFYIYYSMFGYQRVGDFVWAAGDMQARGFILGATAGRTTLAGEGLQHQDGHNLLFFSVVPNCVAYDPCFGYELAVIIQDGLRRMMQEQENSFYYLTLMNENYAHPALNEAHKEGILKGMYLLSETKPSKRHVQLLGSGTILNEVIAAAELLKTDFDVTADIWSVTSFSECRKQALSIERHNLLHPNEPEQQSYVAQCLQDRIGPVIAATDYIRLNADQIRGFVKAPYVVLGTDGYGRSDTREQLRQFFEVNRYYIVIASLHALMAEGSVSTTQIEQAFKKYAIDSEKPNPFTI</sequence>
<dbReference type="SUPFAM" id="SSF52922">
    <property type="entry name" value="TK C-terminal domain-like"/>
    <property type="match status" value="1"/>
</dbReference>
<evidence type="ECO:0000259" key="11">
    <source>
        <dbReference type="Pfam" id="PF00456"/>
    </source>
</evidence>
<dbReference type="InterPro" id="IPR055152">
    <property type="entry name" value="Transketolase-like_C_2"/>
</dbReference>
<dbReference type="FunFam" id="3.40.50.970:FF:000011">
    <property type="entry name" value="Pyruvate dehydrogenase E1 component"/>
    <property type="match status" value="1"/>
</dbReference>
<feature type="domain" description="Transketolase N-terminal" evidence="11">
    <location>
        <begin position="94"/>
        <end position="293"/>
    </location>
</feature>
<dbReference type="CDD" id="cd02017">
    <property type="entry name" value="TPP_E1_EcPDC_like"/>
    <property type="match status" value="1"/>
</dbReference>
<name>A0A1J8NLW3_9COXI</name>
<evidence type="ECO:0000256" key="6">
    <source>
        <dbReference type="ARBA" id="ARBA00023052"/>
    </source>
</evidence>
<dbReference type="SUPFAM" id="SSF52518">
    <property type="entry name" value="Thiamin diphosphate-binding fold (THDP-binding)"/>
    <property type="match status" value="2"/>
</dbReference>
<comment type="catalytic activity">
    <reaction evidence="8 9">
        <text>N(6)-[(R)-lipoyl]-L-lysyl-[protein] + pyruvate + H(+) = N(6)-[(R)-S(8)-acetyldihydrolipoyl]-L-lysyl-[protein] + CO2</text>
        <dbReference type="Rhea" id="RHEA:19189"/>
        <dbReference type="Rhea" id="RHEA-COMP:10474"/>
        <dbReference type="Rhea" id="RHEA-COMP:10478"/>
        <dbReference type="ChEBI" id="CHEBI:15361"/>
        <dbReference type="ChEBI" id="CHEBI:15378"/>
        <dbReference type="ChEBI" id="CHEBI:16526"/>
        <dbReference type="ChEBI" id="CHEBI:83099"/>
        <dbReference type="ChEBI" id="CHEBI:83111"/>
        <dbReference type="EC" id="1.2.4.1"/>
    </reaction>
</comment>
<reference evidence="14 15" key="1">
    <citation type="submission" date="2016-03" db="EMBL/GenBank/DDBJ databases">
        <title>Comparative genomics of Rickettsiella.</title>
        <authorList>
            <person name="Chandler C."/>
            <person name="Wang Y."/>
        </authorList>
    </citation>
    <scope>NUCLEOTIDE SEQUENCE [LARGE SCALE GENOMIC DNA]</scope>
    <source>
        <strain evidence="14 15">RCFS May 2013</strain>
    </source>
</reference>
<feature type="domain" description="Pyruvate dehydrogenase E1 component middle" evidence="12">
    <location>
        <begin position="482"/>
        <end position="700"/>
    </location>
</feature>
<dbReference type="InterPro" id="IPR005474">
    <property type="entry name" value="Transketolase_N"/>
</dbReference>
<evidence type="ECO:0000256" key="7">
    <source>
        <dbReference type="ARBA" id="ARBA00023317"/>
    </source>
</evidence>
<dbReference type="InterPro" id="IPR035807">
    <property type="entry name" value="PDC_E1_N"/>
</dbReference>
<feature type="domain" description="Transketolase-like C-terminal" evidence="13">
    <location>
        <begin position="713"/>
        <end position="845"/>
    </location>
</feature>
<organism evidence="14 15">
    <name type="scientific">Candidatus Rickettsiella isopodorum</name>
    <dbReference type="NCBI Taxonomy" id="1225476"/>
    <lineage>
        <taxon>Bacteria</taxon>
        <taxon>Pseudomonadati</taxon>
        <taxon>Pseudomonadota</taxon>
        <taxon>Gammaproteobacteria</taxon>
        <taxon>Legionellales</taxon>
        <taxon>Coxiellaceae</taxon>
        <taxon>Rickettsiella</taxon>
    </lineage>
</organism>
<dbReference type="PANTHER" id="PTHR43825:SF3">
    <property type="entry name" value="PYRUVATE DEHYDROGENASE E1 COMPONENT"/>
    <property type="match status" value="1"/>
</dbReference>
<dbReference type="InterPro" id="IPR029061">
    <property type="entry name" value="THDP-binding"/>
</dbReference>
<evidence type="ECO:0000256" key="8">
    <source>
        <dbReference type="ARBA" id="ARBA00051231"/>
    </source>
</evidence>
<keyword evidence="15" id="KW-1185">Reference proteome</keyword>
<comment type="function">
    <text evidence="2 9">Component of the pyruvate dehydrogenase (PDH) complex, that catalyzes the overall conversion of pyruvate to acetyl-CoA and CO(2).</text>
</comment>